<dbReference type="KEGG" id="pzh:CX676_08015"/>
<keyword evidence="2" id="KW-1185">Reference proteome</keyword>
<dbReference type="OrthoDB" id="7854655at2"/>
<gene>
    <name evidence="1" type="ORF">CX676_08015</name>
</gene>
<dbReference type="Proteomes" id="UP000234530">
    <property type="component" value="Chromosome"/>
</dbReference>
<proteinExistence type="predicted"/>
<dbReference type="RefSeq" id="WP_101752145.1">
    <property type="nucleotide sequence ID" value="NZ_CP025430.1"/>
</dbReference>
<dbReference type="AlphaFoldDB" id="A0A2H5EXT0"/>
<evidence type="ECO:0008006" key="3">
    <source>
        <dbReference type="Google" id="ProtNLM"/>
    </source>
</evidence>
<protein>
    <recommendedName>
        <fullName evidence="3">DUF3396 domain-containing protein</fullName>
    </recommendedName>
</protein>
<reference evidence="1 2" key="1">
    <citation type="journal article" date="2013" name="Antonie Van Leeuwenhoek">
        <title>Paracoccus zhejiangensis sp. nov., isolated from activated sludge in wastewater-treatment system.</title>
        <authorList>
            <person name="Wu Z.G."/>
            <person name="Zhang D.F."/>
            <person name="Liu Y.L."/>
            <person name="Wang F."/>
            <person name="Jiang X."/>
            <person name="Li C."/>
            <person name="Li S.P."/>
            <person name="Hong Q."/>
            <person name="Li W.J."/>
        </authorList>
    </citation>
    <scope>NUCLEOTIDE SEQUENCE [LARGE SCALE GENOMIC DNA]</scope>
    <source>
        <strain evidence="1 2">J6</strain>
    </source>
</reference>
<accession>A0A2H5EXT0</accession>
<name>A0A2H5EXT0_9RHOB</name>
<dbReference type="Pfam" id="PF11876">
    <property type="entry name" value="TsiV"/>
    <property type="match status" value="1"/>
</dbReference>
<sequence>MTVDMSDLIATLALFEAEDRLALLDMAGYPKTGVLRWLFALQAGFYFGNDRRDDRRAAMIDLAEHYYDRTDGRCNFMDLNDRAFRLSERQDIRERLTEGRTAEAYRDTRQNFGLVIEHMNKSVMQTMDPRHDRFSALLPGAISGAGLLTYSARLSALRDDPVGQVRAFVEACERLQVFYAVAGFSIIPRTMSSRTQGDLYPVLRRFPGILYEDGVGFSLEIEDRTDVIRDVNWLTAIDDAMLAHLGGLERVRGSLSGAVELHAYAGGIVFQAGPAPRIGDVEGGGTPMAYQEVNDLLKPLRFSDWVMPYLWTPDGVDRMDATEEWVRRFD</sequence>
<dbReference type="EMBL" id="CP025430">
    <property type="protein sequence ID" value="AUH64105.1"/>
    <property type="molecule type" value="Genomic_DNA"/>
</dbReference>
<evidence type="ECO:0000313" key="2">
    <source>
        <dbReference type="Proteomes" id="UP000234530"/>
    </source>
</evidence>
<dbReference type="InterPro" id="IPR021815">
    <property type="entry name" value="TsiV"/>
</dbReference>
<organism evidence="1 2">
    <name type="scientific">Paracoccus zhejiangensis</name>
    <dbReference type="NCBI Taxonomy" id="1077935"/>
    <lineage>
        <taxon>Bacteria</taxon>
        <taxon>Pseudomonadati</taxon>
        <taxon>Pseudomonadota</taxon>
        <taxon>Alphaproteobacteria</taxon>
        <taxon>Rhodobacterales</taxon>
        <taxon>Paracoccaceae</taxon>
        <taxon>Paracoccus</taxon>
    </lineage>
</organism>
<evidence type="ECO:0000313" key="1">
    <source>
        <dbReference type="EMBL" id="AUH64105.1"/>
    </source>
</evidence>